<dbReference type="AlphaFoldDB" id="U4LPK6"/>
<gene>
    <name evidence="2" type="ORF">PCON_03324</name>
</gene>
<feature type="region of interest" description="Disordered" evidence="1">
    <location>
        <begin position="83"/>
        <end position="116"/>
    </location>
</feature>
<dbReference type="EMBL" id="HF936491">
    <property type="protein sequence ID" value="CCX16625.1"/>
    <property type="molecule type" value="Genomic_DNA"/>
</dbReference>
<name>U4LPK6_PYROM</name>
<evidence type="ECO:0000256" key="1">
    <source>
        <dbReference type="SAM" id="MobiDB-lite"/>
    </source>
</evidence>
<sequence length="116" mass="13157">MKCHVAPQACAEFRSSGRWIKATWRRGDCQVTSSHSPPSLVLRYLLNKSFQQLISNYHHSGFFPHNLTITSFQILKVSTSRIQHRGAQSTDSSSKYSAHHIRPESSRARVSSPSFQ</sequence>
<accession>U4LPK6</accession>
<reference evidence="2 3" key="1">
    <citation type="journal article" date="2013" name="PLoS Genet.">
        <title>The genome and development-dependent transcriptomes of Pyronema confluens: a window into fungal evolution.</title>
        <authorList>
            <person name="Traeger S."/>
            <person name="Altegoer F."/>
            <person name="Freitag M."/>
            <person name="Gabaldon T."/>
            <person name="Kempken F."/>
            <person name="Kumar A."/>
            <person name="Marcet-Houben M."/>
            <person name="Poggeler S."/>
            <person name="Stajich J.E."/>
            <person name="Nowrousian M."/>
        </authorList>
    </citation>
    <scope>NUCLEOTIDE SEQUENCE [LARGE SCALE GENOMIC DNA]</scope>
    <source>
        <strain evidence="3">CBS 100304</strain>
        <tissue evidence="2">Vegetative mycelium</tissue>
    </source>
</reference>
<proteinExistence type="predicted"/>
<keyword evidence="3" id="KW-1185">Reference proteome</keyword>
<organism evidence="2 3">
    <name type="scientific">Pyronema omphalodes (strain CBS 100304)</name>
    <name type="common">Pyronema confluens</name>
    <dbReference type="NCBI Taxonomy" id="1076935"/>
    <lineage>
        <taxon>Eukaryota</taxon>
        <taxon>Fungi</taxon>
        <taxon>Dikarya</taxon>
        <taxon>Ascomycota</taxon>
        <taxon>Pezizomycotina</taxon>
        <taxon>Pezizomycetes</taxon>
        <taxon>Pezizales</taxon>
        <taxon>Pyronemataceae</taxon>
        <taxon>Pyronema</taxon>
    </lineage>
</organism>
<protein>
    <submittedName>
        <fullName evidence="2">Uncharacterized protein</fullName>
    </submittedName>
</protein>
<dbReference type="Proteomes" id="UP000018144">
    <property type="component" value="Unassembled WGS sequence"/>
</dbReference>
<evidence type="ECO:0000313" key="2">
    <source>
        <dbReference type="EMBL" id="CCX16625.1"/>
    </source>
</evidence>
<evidence type="ECO:0000313" key="3">
    <source>
        <dbReference type="Proteomes" id="UP000018144"/>
    </source>
</evidence>
<feature type="compositionally biased region" description="Polar residues" evidence="1">
    <location>
        <begin position="83"/>
        <end position="96"/>
    </location>
</feature>